<dbReference type="Proteomes" id="UP000593575">
    <property type="component" value="Unassembled WGS sequence"/>
</dbReference>
<name>A0A7J9IMT2_9ROSI</name>
<evidence type="ECO:0000313" key="2">
    <source>
        <dbReference type="Proteomes" id="UP000593575"/>
    </source>
</evidence>
<protein>
    <submittedName>
        <fullName evidence="1">Uncharacterized protein</fullName>
    </submittedName>
</protein>
<keyword evidence="2" id="KW-1185">Reference proteome</keyword>
<sequence>MRYFIMLVNESAWEAVKEGWSRPEVVGLDVSVTSTSRYDEFIKDGPKYEKPVFISRAVKGAVGTKNTNL</sequence>
<evidence type="ECO:0000313" key="1">
    <source>
        <dbReference type="EMBL" id="MBA0823440.1"/>
    </source>
</evidence>
<dbReference type="AlphaFoldDB" id="A0A7J9IMT2"/>
<dbReference type="EMBL" id="JABFAE010000002">
    <property type="protein sequence ID" value="MBA0823440.1"/>
    <property type="molecule type" value="Genomic_DNA"/>
</dbReference>
<comment type="caution">
    <text evidence="1">The sequence shown here is derived from an EMBL/GenBank/DDBJ whole genome shotgun (WGS) entry which is preliminary data.</text>
</comment>
<accession>A0A7J9IMT2</accession>
<organism evidence="1 2">
    <name type="scientific">Gossypium armourianum</name>
    <dbReference type="NCBI Taxonomy" id="34283"/>
    <lineage>
        <taxon>Eukaryota</taxon>
        <taxon>Viridiplantae</taxon>
        <taxon>Streptophyta</taxon>
        <taxon>Embryophyta</taxon>
        <taxon>Tracheophyta</taxon>
        <taxon>Spermatophyta</taxon>
        <taxon>Magnoliopsida</taxon>
        <taxon>eudicotyledons</taxon>
        <taxon>Gunneridae</taxon>
        <taxon>Pentapetalae</taxon>
        <taxon>rosids</taxon>
        <taxon>malvids</taxon>
        <taxon>Malvales</taxon>
        <taxon>Malvaceae</taxon>
        <taxon>Malvoideae</taxon>
        <taxon>Gossypium</taxon>
    </lineage>
</organism>
<proteinExistence type="predicted"/>
<gene>
    <name evidence="1" type="ORF">Goarm_020172</name>
</gene>
<reference evidence="1 2" key="1">
    <citation type="journal article" date="2019" name="Genome Biol. Evol.">
        <title>Insights into the evolution of the New World diploid cottons (Gossypium, subgenus Houzingenia) based on genome sequencing.</title>
        <authorList>
            <person name="Grover C.E."/>
            <person name="Arick M.A. 2nd"/>
            <person name="Thrash A."/>
            <person name="Conover J.L."/>
            <person name="Sanders W.S."/>
            <person name="Peterson D.G."/>
            <person name="Frelichowski J.E."/>
            <person name="Scheffler J.A."/>
            <person name="Scheffler B.E."/>
            <person name="Wendel J.F."/>
        </authorList>
    </citation>
    <scope>NUCLEOTIDE SEQUENCE [LARGE SCALE GENOMIC DNA]</scope>
    <source>
        <strain evidence="1">6</strain>
        <tissue evidence="1">Leaf</tissue>
    </source>
</reference>